<feature type="transmembrane region" description="Helical" evidence="5">
    <location>
        <begin position="73"/>
        <end position="93"/>
    </location>
</feature>
<evidence type="ECO:0000256" key="5">
    <source>
        <dbReference type="SAM" id="Phobius"/>
    </source>
</evidence>
<evidence type="ECO:0000256" key="3">
    <source>
        <dbReference type="ARBA" id="ARBA00022989"/>
    </source>
</evidence>
<dbReference type="AlphaFoldDB" id="A0A4U3KUZ2"/>
<name>A0A4U3KUZ2_9BACT</name>
<dbReference type="InterPro" id="IPR009908">
    <property type="entry name" value="Methylamine_util_MauE"/>
</dbReference>
<dbReference type="GO" id="GO:0030416">
    <property type="term" value="P:methylamine metabolic process"/>
    <property type="evidence" value="ECO:0007669"/>
    <property type="project" value="InterPro"/>
</dbReference>
<feature type="transmembrane region" description="Helical" evidence="5">
    <location>
        <begin position="113"/>
        <end position="133"/>
    </location>
</feature>
<sequence length="154" mass="17390">MKTTTVISILCSLLVFLFVYTALSKLHDYRGYTTDMYNQPLPHWLTVVLIPVLPVAELGIAACLITERWRITGLYLSLLVMLAFTLYTLLVLFHTFRYVPCSCGGMIKSLSWGAHLVLNLFFLLLSAAGIFLLKKQPPADAIPFSREQDYAENL</sequence>
<evidence type="ECO:0000313" key="8">
    <source>
        <dbReference type="Proteomes" id="UP000305848"/>
    </source>
</evidence>
<dbReference type="RefSeq" id="WP_137263886.1">
    <property type="nucleotide sequence ID" value="NZ_SZQL01000027.1"/>
</dbReference>
<evidence type="ECO:0000256" key="4">
    <source>
        <dbReference type="ARBA" id="ARBA00023136"/>
    </source>
</evidence>
<keyword evidence="2 5" id="KW-0812">Transmembrane</keyword>
<reference evidence="7 8" key="1">
    <citation type="submission" date="2019-05" db="EMBL/GenBank/DDBJ databases">
        <title>Panacibacter sp. strain 17mud1-8 Genome sequencing and assembly.</title>
        <authorList>
            <person name="Chhetri G."/>
        </authorList>
    </citation>
    <scope>NUCLEOTIDE SEQUENCE [LARGE SCALE GENOMIC DNA]</scope>
    <source>
        <strain evidence="7 8">17mud1-8</strain>
    </source>
</reference>
<dbReference type="OrthoDB" id="680026at2"/>
<keyword evidence="4 5" id="KW-0472">Membrane</keyword>
<evidence type="ECO:0000313" key="7">
    <source>
        <dbReference type="EMBL" id="TKK64837.1"/>
    </source>
</evidence>
<keyword evidence="8" id="KW-1185">Reference proteome</keyword>
<dbReference type="Proteomes" id="UP000305848">
    <property type="component" value="Unassembled WGS sequence"/>
</dbReference>
<evidence type="ECO:0000256" key="2">
    <source>
        <dbReference type="ARBA" id="ARBA00022692"/>
    </source>
</evidence>
<keyword evidence="3 5" id="KW-1133">Transmembrane helix</keyword>
<comment type="subcellular location">
    <subcellularLocation>
        <location evidence="1">Membrane</location>
        <topology evidence="1">Multi-pass membrane protein</topology>
    </subcellularLocation>
</comment>
<protein>
    <recommendedName>
        <fullName evidence="6">Methylamine utilisation protein MauE domain-containing protein</fullName>
    </recommendedName>
</protein>
<evidence type="ECO:0000259" key="6">
    <source>
        <dbReference type="Pfam" id="PF07291"/>
    </source>
</evidence>
<feature type="domain" description="Methylamine utilisation protein MauE" evidence="6">
    <location>
        <begin position="5"/>
        <end position="131"/>
    </location>
</feature>
<evidence type="ECO:0000256" key="1">
    <source>
        <dbReference type="ARBA" id="ARBA00004141"/>
    </source>
</evidence>
<dbReference type="EMBL" id="SZQL01000027">
    <property type="protein sequence ID" value="TKK64837.1"/>
    <property type="molecule type" value="Genomic_DNA"/>
</dbReference>
<accession>A0A4U3KUZ2</accession>
<dbReference type="Pfam" id="PF07291">
    <property type="entry name" value="MauE"/>
    <property type="match status" value="1"/>
</dbReference>
<comment type="caution">
    <text evidence="7">The sequence shown here is derived from an EMBL/GenBank/DDBJ whole genome shotgun (WGS) entry which is preliminary data.</text>
</comment>
<gene>
    <name evidence="7" type="ORF">FC093_21520</name>
</gene>
<proteinExistence type="predicted"/>
<dbReference type="GO" id="GO:0016020">
    <property type="term" value="C:membrane"/>
    <property type="evidence" value="ECO:0007669"/>
    <property type="project" value="UniProtKB-SubCell"/>
</dbReference>
<organism evidence="7 8">
    <name type="scientific">Ilyomonas limi</name>
    <dbReference type="NCBI Taxonomy" id="2575867"/>
    <lineage>
        <taxon>Bacteria</taxon>
        <taxon>Pseudomonadati</taxon>
        <taxon>Bacteroidota</taxon>
        <taxon>Chitinophagia</taxon>
        <taxon>Chitinophagales</taxon>
        <taxon>Chitinophagaceae</taxon>
        <taxon>Ilyomonas</taxon>
    </lineage>
</organism>
<feature type="transmembrane region" description="Helical" evidence="5">
    <location>
        <begin position="45"/>
        <end position="66"/>
    </location>
</feature>